<reference evidence="6" key="1">
    <citation type="submission" date="2021-02" db="EMBL/GenBank/DDBJ databases">
        <authorList>
            <person name="Bekaert M."/>
        </authorList>
    </citation>
    <scope>NUCLEOTIDE SEQUENCE</scope>
    <source>
        <strain evidence="6">IoA-00</strain>
    </source>
</reference>
<dbReference type="PANTHER" id="PTHR48021:SF1">
    <property type="entry name" value="GH07001P-RELATED"/>
    <property type="match status" value="1"/>
</dbReference>
<feature type="domain" description="Major facilitator superfamily (MFS) profile" evidence="5">
    <location>
        <begin position="1"/>
        <end position="457"/>
    </location>
</feature>
<dbReference type="SUPFAM" id="SSF103473">
    <property type="entry name" value="MFS general substrate transporter"/>
    <property type="match status" value="1"/>
</dbReference>
<keyword evidence="4" id="KW-0472">Membrane</keyword>
<organism evidence="6 7">
    <name type="scientific">Lepeophtheirus salmonis</name>
    <name type="common">Salmon louse</name>
    <name type="synonym">Caligus salmonis</name>
    <dbReference type="NCBI Taxonomy" id="72036"/>
    <lineage>
        <taxon>Eukaryota</taxon>
        <taxon>Metazoa</taxon>
        <taxon>Ecdysozoa</taxon>
        <taxon>Arthropoda</taxon>
        <taxon>Crustacea</taxon>
        <taxon>Multicrustacea</taxon>
        <taxon>Hexanauplia</taxon>
        <taxon>Copepoda</taxon>
        <taxon>Siphonostomatoida</taxon>
        <taxon>Caligidae</taxon>
        <taxon>Lepeophtheirus</taxon>
    </lineage>
</organism>
<dbReference type="InterPro" id="IPR050549">
    <property type="entry name" value="MFS_Trehalose_Transporter"/>
</dbReference>
<dbReference type="PROSITE" id="PS50850">
    <property type="entry name" value="MFS"/>
    <property type="match status" value="1"/>
</dbReference>
<dbReference type="AlphaFoldDB" id="A0A7R8D0H5"/>
<dbReference type="EMBL" id="HG994585">
    <property type="protein sequence ID" value="CAF2982784.1"/>
    <property type="molecule type" value="Genomic_DNA"/>
</dbReference>
<dbReference type="Pfam" id="PF00083">
    <property type="entry name" value="Sugar_tr"/>
    <property type="match status" value="1"/>
</dbReference>
<dbReference type="InterPro" id="IPR036259">
    <property type="entry name" value="MFS_trans_sf"/>
</dbReference>
<dbReference type="OrthoDB" id="6612291at2759"/>
<dbReference type="PANTHER" id="PTHR48021">
    <property type="match status" value="1"/>
</dbReference>
<dbReference type="Gene3D" id="1.20.1250.20">
    <property type="entry name" value="MFS general substrate transporter like domains"/>
    <property type="match status" value="1"/>
</dbReference>
<dbReference type="InterPro" id="IPR005828">
    <property type="entry name" value="MFS_sugar_transport-like"/>
</dbReference>
<keyword evidence="3" id="KW-1133">Transmembrane helix</keyword>
<keyword evidence="7" id="KW-1185">Reference proteome</keyword>
<evidence type="ECO:0000256" key="1">
    <source>
        <dbReference type="ARBA" id="ARBA00004141"/>
    </source>
</evidence>
<name>A0A7R8D0H5_LEPSM</name>
<evidence type="ECO:0000256" key="3">
    <source>
        <dbReference type="ARBA" id="ARBA00022989"/>
    </source>
</evidence>
<dbReference type="GO" id="GO:0016020">
    <property type="term" value="C:membrane"/>
    <property type="evidence" value="ECO:0007669"/>
    <property type="project" value="UniProtKB-SubCell"/>
</dbReference>
<dbReference type="GO" id="GO:0022857">
    <property type="term" value="F:transmembrane transporter activity"/>
    <property type="evidence" value="ECO:0007669"/>
    <property type="project" value="InterPro"/>
</dbReference>
<dbReference type="InterPro" id="IPR020846">
    <property type="entry name" value="MFS_dom"/>
</dbReference>
<comment type="subcellular location">
    <subcellularLocation>
        <location evidence="1">Membrane</location>
        <topology evidence="1">Multi-pass membrane protein</topology>
    </subcellularLocation>
</comment>
<evidence type="ECO:0000256" key="4">
    <source>
        <dbReference type="ARBA" id="ARBA00023136"/>
    </source>
</evidence>
<keyword evidence="2" id="KW-0812">Transmembrane</keyword>
<evidence type="ECO:0000313" key="7">
    <source>
        <dbReference type="Proteomes" id="UP000675881"/>
    </source>
</evidence>
<accession>A0A7R8D0H5</accession>
<gene>
    <name evidence="6" type="ORF">LSAA_12040</name>
</gene>
<protein>
    <submittedName>
        <fullName evidence="6">(salmon louse) hypothetical protein</fullName>
    </submittedName>
</protein>
<sequence length="470" mass="52171">MTNKKLHGEDKLQAIPSTKTCDTSNMGLWTSKSSSNHARMKMSCISRKTKQHGSQVYIVLGILWVLSSGAFQGNSFGQRFSLIIDCITATTGLLVVGLAPSFPYLCIGRLLCGHACASATVTIPIYTSEISLPKVRSITGSFFLNFYLGGYCLTVILGSAVHWRITIVSLVIFPIFSAIFLSMAPNSPIWLLQKGRDEEAFKSLLYFRDDILEVREEIAAIAENLVISKKKNKNMESNSLSDRFRFKLNRLKSPELVKPLMISIILTAGFVEWNGLGAISFYMVNFIEEVKIPVDPYLGACINTIGRAAFGILSTGWISKYPRRYVFLTSIAVMIQGTLMISVYHYLLTNDYFVLYGLEENLIIPWIPAIGYLLTSYSFCSGYIQVSYMCQGELLPSDVKSFGSGIVGFVDGLSMFVSAKTALTLLNSLGVVLYFAYCTVALSVCFIFAFFLLPETKGKTLQEIENGFRK</sequence>
<dbReference type="Proteomes" id="UP000675881">
    <property type="component" value="Chromosome 6"/>
</dbReference>
<evidence type="ECO:0000313" key="6">
    <source>
        <dbReference type="EMBL" id="CAF2982784.1"/>
    </source>
</evidence>
<proteinExistence type="predicted"/>
<evidence type="ECO:0000259" key="5">
    <source>
        <dbReference type="PROSITE" id="PS50850"/>
    </source>
</evidence>
<evidence type="ECO:0000256" key="2">
    <source>
        <dbReference type="ARBA" id="ARBA00022692"/>
    </source>
</evidence>